<accession>A0A6H1ZT78</accession>
<dbReference type="EMBL" id="MT144206">
    <property type="protein sequence ID" value="QJA50611.1"/>
    <property type="molecule type" value="Genomic_DNA"/>
</dbReference>
<dbReference type="AlphaFoldDB" id="A0A6H1ZT78"/>
<organism evidence="1">
    <name type="scientific">viral metagenome</name>
    <dbReference type="NCBI Taxonomy" id="1070528"/>
    <lineage>
        <taxon>unclassified sequences</taxon>
        <taxon>metagenomes</taxon>
        <taxon>organismal metagenomes</taxon>
    </lineage>
</organism>
<dbReference type="EMBL" id="MT144628">
    <property type="protein sequence ID" value="QJH95742.1"/>
    <property type="molecule type" value="Genomic_DNA"/>
</dbReference>
<sequence>MRTETIIRHEDDGSQTPHTMIPTAELDDLRARCASMQAQVVAIAGHFNGWANGDSTAENALFAIGEVLGPPWTDTVMP</sequence>
<protein>
    <submittedName>
        <fullName evidence="1">Uncharacterized protein</fullName>
    </submittedName>
</protein>
<gene>
    <name evidence="1" type="ORF">TM448A01832_0013</name>
    <name evidence="2" type="ORF">TM448B00512_0009</name>
</gene>
<evidence type="ECO:0000313" key="1">
    <source>
        <dbReference type="EMBL" id="QJA50611.1"/>
    </source>
</evidence>
<name>A0A6H1ZT78_9ZZZZ</name>
<evidence type="ECO:0000313" key="2">
    <source>
        <dbReference type="EMBL" id="QJH95742.1"/>
    </source>
</evidence>
<proteinExistence type="predicted"/>
<reference evidence="1" key="1">
    <citation type="submission" date="2020-03" db="EMBL/GenBank/DDBJ databases">
        <title>The deep terrestrial virosphere.</title>
        <authorList>
            <person name="Holmfeldt K."/>
            <person name="Nilsson E."/>
            <person name="Simone D."/>
            <person name="Lopez-Fernandez M."/>
            <person name="Wu X."/>
            <person name="de Brujin I."/>
            <person name="Lundin D."/>
            <person name="Andersson A."/>
            <person name="Bertilsson S."/>
            <person name="Dopson M."/>
        </authorList>
    </citation>
    <scope>NUCLEOTIDE SEQUENCE</scope>
    <source>
        <strain evidence="1">TM448A01832</strain>
        <strain evidence="2">TM448B00512</strain>
    </source>
</reference>